<feature type="compositionally biased region" description="Acidic residues" evidence="1">
    <location>
        <begin position="486"/>
        <end position="500"/>
    </location>
</feature>
<dbReference type="PANTHER" id="PTHR13011">
    <property type="entry name" value="TFIIF-ALPHA"/>
    <property type="match status" value="1"/>
</dbReference>
<gene>
    <name evidence="2" type="ORF">HJC23_011377</name>
</gene>
<protein>
    <recommendedName>
        <fullName evidence="4">Transcription initiation factor IIF subunit alpha</fullName>
    </recommendedName>
</protein>
<feature type="compositionally biased region" description="Basic residues" evidence="1">
    <location>
        <begin position="1"/>
        <end position="10"/>
    </location>
</feature>
<organism evidence="2 3">
    <name type="scientific">Cyclotella cryptica</name>
    <dbReference type="NCBI Taxonomy" id="29204"/>
    <lineage>
        <taxon>Eukaryota</taxon>
        <taxon>Sar</taxon>
        <taxon>Stramenopiles</taxon>
        <taxon>Ochrophyta</taxon>
        <taxon>Bacillariophyta</taxon>
        <taxon>Coscinodiscophyceae</taxon>
        <taxon>Thalassiosirophycidae</taxon>
        <taxon>Stephanodiscales</taxon>
        <taxon>Stephanodiscaceae</taxon>
        <taxon>Cyclotella</taxon>
    </lineage>
</organism>
<accession>A0ABD3PRN4</accession>
<dbReference type="InterPro" id="IPR008851">
    <property type="entry name" value="TFIIF-alpha"/>
</dbReference>
<dbReference type="EMBL" id="JABMIG020000134">
    <property type="protein sequence ID" value="KAL3790021.1"/>
    <property type="molecule type" value="Genomic_DNA"/>
</dbReference>
<evidence type="ECO:0000313" key="3">
    <source>
        <dbReference type="Proteomes" id="UP001516023"/>
    </source>
</evidence>
<comment type="caution">
    <text evidence="2">The sequence shown here is derived from an EMBL/GenBank/DDBJ whole genome shotgun (WGS) entry which is preliminary data.</text>
</comment>
<reference evidence="2 3" key="1">
    <citation type="journal article" date="2020" name="G3 (Bethesda)">
        <title>Improved Reference Genome for Cyclotella cryptica CCMP332, a Model for Cell Wall Morphogenesis, Salinity Adaptation, and Lipid Production in Diatoms (Bacillariophyta).</title>
        <authorList>
            <person name="Roberts W.R."/>
            <person name="Downey K.M."/>
            <person name="Ruck E.C."/>
            <person name="Traller J.C."/>
            <person name="Alverson A.J."/>
        </authorList>
    </citation>
    <scope>NUCLEOTIDE SEQUENCE [LARGE SCALE GENOMIC DNA]</scope>
    <source>
        <strain evidence="2 3">CCMP332</strain>
    </source>
</reference>
<name>A0ABD3PRN4_9STRA</name>
<dbReference type="PANTHER" id="PTHR13011:SF0">
    <property type="entry name" value="GENERAL TRANSCRIPTION FACTOR IIF SUBUNIT 1"/>
    <property type="match status" value="1"/>
</dbReference>
<feature type="compositionally biased region" description="Basic and acidic residues" evidence="1">
    <location>
        <begin position="98"/>
        <end position="117"/>
    </location>
</feature>
<dbReference type="AlphaFoldDB" id="A0ABD3PRN4"/>
<feature type="compositionally biased region" description="Basic and acidic residues" evidence="1">
    <location>
        <begin position="546"/>
        <end position="574"/>
    </location>
</feature>
<feature type="region of interest" description="Disordered" evidence="1">
    <location>
        <begin position="523"/>
        <end position="600"/>
    </location>
</feature>
<evidence type="ECO:0008006" key="4">
    <source>
        <dbReference type="Google" id="ProtNLM"/>
    </source>
</evidence>
<feature type="region of interest" description="Disordered" evidence="1">
    <location>
        <begin position="41"/>
        <end position="164"/>
    </location>
</feature>
<proteinExistence type="predicted"/>
<dbReference type="Proteomes" id="UP001516023">
    <property type="component" value="Unassembled WGS sequence"/>
</dbReference>
<evidence type="ECO:0000313" key="2">
    <source>
        <dbReference type="EMBL" id="KAL3790021.1"/>
    </source>
</evidence>
<feature type="region of interest" description="Disordered" evidence="1">
    <location>
        <begin position="461"/>
        <end position="500"/>
    </location>
</feature>
<keyword evidence="3" id="KW-1185">Reference proteome</keyword>
<feature type="region of interest" description="Disordered" evidence="1">
    <location>
        <begin position="1"/>
        <end position="26"/>
    </location>
</feature>
<sequence>MSTLNPRKRPSPATIPPNGNTPPAQAGIDALLAKYARTLPPGGTVTVTLVKGPSSSSVDPIAARRAASNEQQRRHAPPVELTFPRVAKFPETITKPDFGGRLRDGRMYEEDVPKAKDESDEEESTAYRSSNANIDDPSADLSQTSTAAANRKKKRRWRRNDPRPKRWVLQEKAEFFERVAAQRRRKLAGGGEDHDDDEQGRKLSNQYHGVVESNASKYVILSVNPQSAAHPPSNAAFSSPSSIVTTEQITLQPVHGFHTFSQPYKIAALSMEEAENAIERQRNVVTRYMMHGRYSNAAADKSEAAAALASGVVSVARGGSRPLGPPPKAMSRARLLGKLAGGADGKAEEDDEDVMADIKFTSSRGSSRARKELLSSMADEGVTVDDDGVLGGVNDAEFGGKRRFVRVAVDNSDNGQEKNDGKTETAGTATGFEAGAMEEGFFQRDVSAEYEALDYDANEQFDDDDVNLGEDEIQDDGGGFAGGMNDSDDDMFDSEDLSDEEDDAFKGIASASGLKAMIAKARGESPVTASADGGGAEGQAVAQGEEDTKGEKVINKMLDAAKKTAEELEKKKAEPTPSGETEQAKPSAAQEPKAIGIEKDKDGKRLITMEAIRREIWLNNGAIKSKRLMRIFDVTAKNPERQSVFKSIVMELCTMKKDADGNKLVLKQHYAKSS</sequence>
<evidence type="ECO:0000256" key="1">
    <source>
        <dbReference type="SAM" id="MobiDB-lite"/>
    </source>
</evidence>
<feature type="compositionally biased region" description="Acidic residues" evidence="1">
    <location>
        <begin position="461"/>
        <end position="475"/>
    </location>
</feature>